<reference evidence="1" key="1">
    <citation type="submission" date="2023-03" db="EMBL/GenBank/DDBJ databases">
        <title>Massive genome expansion in bonnet fungi (Mycena s.s.) driven by repeated elements and novel gene families across ecological guilds.</title>
        <authorList>
            <consortium name="Lawrence Berkeley National Laboratory"/>
            <person name="Harder C.B."/>
            <person name="Miyauchi S."/>
            <person name="Viragh M."/>
            <person name="Kuo A."/>
            <person name="Thoen E."/>
            <person name="Andreopoulos B."/>
            <person name="Lu D."/>
            <person name="Skrede I."/>
            <person name="Drula E."/>
            <person name="Henrissat B."/>
            <person name="Morin E."/>
            <person name="Kohler A."/>
            <person name="Barry K."/>
            <person name="LaButti K."/>
            <person name="Morin E."/>
            <person name="Salamov A."/>
            <person name="Lipzen A."/>
            <person name="Mereny Z."/>
            <person name="Hegedus B."/>
            <person name="Baldrian P."/>
            <person name="Stursova M."/>
            <person name="Weitz H."/>
            <person name="Taylor A."/>
            <person name="Grigoriev I.V."/>
            <person name="Nagy L.G."/>
            <person name="Martin F."/>
            <person name="Kauserud H."/>
        </authorList>
    </citation>
    <scope>NUCLEOTIDE SEQUENCE</scope>
    <source>
        <strain evidence="1">CBHHK067</strain>
    </source>
</reference>
<evidence type="ECO:0000313" key="2">
    <source>
        <dbReference type="Proteomes" id="UP001221757"/>
    </source>
</evidence>
<proteinExistence type="predicted"/>
<name>A0AAD7CXY1_MYCRO</name>
<dbReference type="AlphaFoldDB" id="A0AAD7CXY1"/>
<dbReference type="SUPFAM" id="SSF52047">
    <property type="entry name" value="RNI-like"/>
    <property type="match status" value="1"/>
</dbReference>
<protein>
    <recommendedName>
        <fullName evidence="3">F-box domain-containing protein</fullName>
    </recommendedName>
</protein>
<accession>A0AAD7CXY1</accession>
<keyword evidence="2" id="KW-1185">Reference proteome</keyword>
<dbReference type="Proteomes" id="UP001221757">
    <property type="component" value="Unassembled WGS sequence"/>
</dbReference>
<comment type="caution">
    <text evidence="1">The sequence shown here is derived from an EMBL/GenBank/DDBJ whole genome shotgun (WGS) entry which is preliminary data.</text>
</comment>
<dbReference type="EMBL" id="JARKIE010000188">
    <property type="protein sequence ID" value="KAJ7669133.1"/>
    <property type="molecule type" value="Genomic_DNA"/>
</dbReference>
<evidence type="ECO:0000313" key="1">
    <source>
        <dbReference type="EMBL" id="KAJ7669133.1"/>
    </source>
</evidence>
<organism evidence="1 2">
    <name type="scientific">Mycena rosella</name>
    <name type="common">Pink bonnet</name>
    <name type="synonym">Agaricus rosellus</name>
    <dbReference type="NCBI Taxonomy" id="1033263"/>
    <lineage>
        <taxon>Eukaryota</taxon>
        <taxon>Fungi</taxon>
        <taxon>Dikarya</taxon>
        <taxon>Basidiomycota</taxon>
        <taxon>Agaricomycotina</taxon>
        <taxon>Agaricomycetes</taxon>
        <taxon>Agaricomycetidae</taxon>
        <taxon>Agaricales</taxon>
        <taxon>Marasmiineae</taxon>
        <taxon>Mycenaceae</taxon>
        <taxon>Mycena</taxon>
    </lineage>
</organism>
<evidence type="ECO:0008006" key="3">
    <source>
        <dbReference type="Google" id="ProtNLM"/>
    </source>
</evidence>
<sequence>MLSKLSLTLSARRYLRRDIEFPARVWDAIVSASNHLQVLEISLDYAEEGAWSVLMRTTLARLRTLRLTMDAYNWPCAHVQAFLERHPVLEDLRLKSPPYCGPEGIALSSTFPNLKFLYPYILLLERLDLRTQQVFSLLPGSAALQRLRALCVAQPVRNCIDGFITAPTVQLRVCGVLSDLAQPHLADVVRAVAPTLRCLELDSVNEDVFANLLPHIRELLALAVVGGNQDPSWRPLPSSWAPEDLRALLSAIGPFPTLTALRLDRPRKTDIPLPPALLADLGPHPTHLQYIRWAVNDVPLTYSIERHDGRNVGRALAGALFPRVGDWTAESVLDHLGGFTD</sequence>
<gene>
    <name evidence="1" type="ORF">B0H17DRAFT_1209691</name>
</gene>